<dbReference type="Proteomes" id="UP000194267">
    <property type="component" value="Unassembled WGS sequence"/>
</dbReference>
<dbReference type="NCBIfam" id="TIGR00049">
    <property type="entry name" value="iron-sulfur cluster assembly accessory protein"/>
    <property type="match status" value="1"/>
</dbReference>
<dbReference type="Gene3D" id="2.60.300.12">
    <property type="entry name" value="HesB-like domain"/>
    <property type="match status" value="1"/>
</dbReference>
<dbReference type="AlphaFoldDB" id="A0A1Y2T275"/>
<dbReference type="PANTHER" id="PTHR43011">
    <property type="entry name" value="IRON-SULFUR CLUSTER ASSEMBLY 2 HOMOLOG, MITOCHONDRIAL"/>
    <property type="match status" value="1"/>
</dbReference>
<dbReference type="GO" id="GO:0005506">
    <property type="term" value="F:iron ion binding"/>
    <property type="evidence" value="ECO:0007669"/>
    <property type="project" value="TreeGrafter"/>
</dbReference>
<dbReference type="GO" id="GO:0016226">
    <property type="term" value="P:iron-sulfur cluster assembly"/>
    <property type="evidence" value="ECO:0007669"/>
    <property type="project" value="InterPro"/>
</dbReference>
<dbReference type="GO" id="GO:0051537">
    <property type="term" value="F:2 iron, 2 sulfur cluster binding"/>
    <property type="evidence" value="ECO:0007669"/>
    <property type="project" value="UniProtKB-ARBA"/>
</dbReference>
<protein>
    <submittedName>
        <fullName evidence="2">Heme biosynthesis protein HemY</fullName>
    </submittedName>
</protein>
<dbReference type="InterPro" id="IPR017870">
    <property type="entry name" value="FeS_cluster_insertion_CS"/>
</dbReference>
<sequence length="124" mass="12969">MNITLTEKASNRLKEIIKSKGENLALRVLVRPGGCSGFEYGMALERNPRPDDNVSEFDGIKVVIDPASLPYLDGSTIDYVDSLMGGGFAINNPNAVTSCACGQSFRTANAAGAPRSCGSGGCAH</sequence>
<comment type="caution">
    <text evidence="2">The sequence shown here is derived from an EMBL/GenBank/DDBJ whole genome shotgun (WGS) entry which is preliminary data.</text>
</comment>
<dbReference type="Pfam" id="PF01521">
    <property type="entry name" value="Fe-S_biosyn"/>
    <property type="match status" value="1"/>
</dbReference>
<dbReference type="PROSITE" id="PS01152">
    <property type="entry name" value="HESB"/>
    <property type="match status" value="1"/>
</dbReference>
<dbReference type="PANTHER" id="PTHR43011:SF1">
    <property type="entry name" value="IRON-SULFUR CLUSTER ASSEMBLY 2 HOMOLOG, MITOCHONDRIAL"/>
    <property type="match status" value="1"/>
</dbReference>
<dbReference type="InterPro" id="IPR016092">
    <property type="entry name" value="ATAP"/>
</dbReference>
<dbReference type="SUPFAM" id="SSF89360">
    <property type="entry name" value="HesB-like domain"/>
    <property type="match status" value="1"/>
</dbReference>
<proteinExistence type="predicted"/>
<dbReference type="GO" id="GO:0051539">
    <property type="term" value="F:4 iron, 4 sulfur cluster binding"/>
    <property type="evidence" value="ECO:0007669"/>
    <property type="project" value="TreeGrafter"/>
</dbReference>
<dbReference type="InterPro" id="IPR035903">
    <property type="entry name" value="HesB-like_dom_sf"/>
</dbReference>
<dbReference type="InterPro" id="IPR000361">
    <property type="entry name" value="ATAP_core_dom"/>
</dbReference>
<evidence type="ECO:0000313" key="2">
    <source>
        <dbReference type="EMBL" id="OTA40449.1"/>
    </source>
</evidence>
<feature type="domain" description="Core" evidence="1">
    <location>
        <begin position="1"/>
        <end position="102"/>
    </location>
</feature>
<evidence type="ECO:0000313" key="3">
    <source>
        <dbReference type="Proteomes" id="UP000194267"/>
    </source>
</evidence>
<name>A0A1Y2T275_SYMTR</name>
<organism evidence="2 3">
    <name type="scientific">Symbiobacterium thermophilum</name>
    <dbReference type="NCBI Taxonomy" id="2734"/>
    <lineage>
        <taxon>Bacteria</taxon>
        <taxon>Bacillati</taxon>
        <taxon>Bacillota</taxon>
        <taxon>Clostridia</taxon>
        <taxon>Eubacteriales</taxon>
        <taxon>Symbiobacteriaceae</taxon>
        <taxon>Symbiobacterium</taxon>
    </lineage>
</organism>
<dbReference type="EMBL" id="LWLV01001757">
    <property type="protein sequence ID" value="OTA40449.1"/>
    <property type="molecule type" value="Genomic_DNA"/>
</dbReference>
<reference evidence="3" key="1">
    <citation type="submission" date="2016-04" db="EMBL/GenBank/DDBJ databases">
        <authorList>
            <person name="Antunes L.P."/>
            <person name="Martins L.F."/>
            <person name="Pereira R.V."/>
            <person name="Thomas A.M."/>
            <person name="Barbosa D."/>
            <person name="Nascimento L."/>
            <person name="Silva G.M."/>
            <person name="Condomitti G.W."/>
            <person name="Digiampietri L.A."/>
            <person name="Lombardi K.C."/>
            <person name="Ramos P.L."/>
            <person name="Quaggio R.B."/>
            <person name="Oliveira J.C."/>
            <person name="Pascon R.C."/>
            <person name="Cruz J.B."/>
            <person name="Silva A.M."/>
            <person name="Setubal J.C."/>
        </authorList>
    </citation>
    <scope>NUCLEOTIDE SEQUENCE [LARGE SCALE GENOMIC DNA]</scope>
</reference>
<evidence type="ECO:0000259" key="1">
    <source>
        <dbReference type="Pfam" id="PF01521"/>
    </source>
</evidence>
<gene>
    <name evidence="2" type="ORF">A6D92_17480</name>
</gene>
<accession>A0A1Y2T275</accession>